<evidence type="ECO:0000256" key="6">
    <source>
        <dbReference type="ARBA" id="ARBA00023315"/>
    </source>
</evidence>
<dbReference type="PANTHER" id="PTHR30606:SF10">
    <property type="entry name" value="PHOSPHATIDYLINOSITOL MANNOSIDE ACYLTRANSFERASE"/>
    <property type="match status" value="1"/>
</dbReference>
<dbReference type="InterPro" id="IPR004960">
    <property type="entry name" value="LipA_acyltrans"/>
</dbReference>
<comment type="subcellular location">
    <subcellularLocation>
        <location evidence="1">Cell inner membrane</location>
    </subcellularLocation>
</comment>
<evidence type="ECO:0000256" key="5">
    <source>
        <dbReference type="ARBA" id="ARBA00023136"/>
    </source>
</evidence>
<dbReference type="RefSeq" id="WP_307226648.1">
    <property type="nucleotide sequence ID" value="NZ_JAUSVF010000001.1"/>
</dbReference>
<dbReference type="Proteomes" id="UP001230207">
    <property type="component" value="Unassembled WGS sequence"/>
</dbReference>
<evidence type="ECO:0000256" key="3">
    <source>
        <dbReference type="ARBA" id="ARBA00022519"/>
    </source>
</evidence>
<sequence>MKKNLRTKSDDPALTTRKAFVWEDEKAPPLADIVKGADARRRFFRYWIHDTLRDLPKLLSYNLLRLLPAGLASELGAFHYGAIRHLFPARNQRIAENLARIRPDLDPASTARLHWRSKGRVMAEFSVLARIDASDSVTLEGEENLREAYAQGPVVVLGLHLGNWELISVAHRRLKIPITTFYMPPESRVEHRIARHVRNRLDLGLFPPGVKGVRPAMKRLMAHDGLVAIFGDEGFDDGIMAPFFGRPTHLSGNLAIAVRLARHAGARIVPFYVVRKGGSRFICRWLKPIDLPETDDPGAALADDVERLNGVIEPIVSRHINQWYFLDHTL</sequence>
<reference evidence="7 8" key="1">
    <citation type="submission" date="2023-07" db="EMBL/GenBank/DDBJ databases">
        <title>Genomic Encyclopedia of Type Strains, Phase IV (KMG-IV): sequencing the most valuable type-strain genomes for metagenomic binning, comparative biology and taxonomic classification.</title>
        <authorList>
            <person name="Goeker M."/>
        </authorList>
    </citation>
    <scope>NUCLEOTIDE SEQUENCE [LARGE SCALE GENOMIC DNA]</scope>
    <source>
        <strain evidence="7 8">DSM 1112</strain>
    </source>
</reference>
<protein>
    <submittedName>
        <fullName evidence="7">KDO2-lipid IV(A) lauroyltransferase</fullName>
        <ecNumber evidence="7">2.3.1.241</ecNumber>
    </submittedName>
</protein>
<keyword evidence="3" id="KW-0997">Cell inner membrane</keyword>
<keyword evidence="5" id="KW-0472">Membrane</keyword>
<gene>
    <name evidence="7" type="ORF">QO002_000660</name>
</gene>
<keyword evidence="4 7" id="KW-0808">Transferase</keyword>
<keyword evidence="6 7" id="KW-0012">Acyltransferase</keyword>
<keyword evidence="2" id="KW-1003">Cell membrane</keyword>
<organism evidence="7 8">
    <name type="scientific">Pararhizobium capsulatum DSM 1112</name>
    <dbReference type="NCBI Taxonomy" id="1121113"/>
    <lineage>
        <taxon>Bacteria</taxon>
        <taxon>Pseudomonadati</taxon>
        <taxon>Pseudomonadota</taxon>
        <taxon>Alphaproteobacteria</taxon>
        <taxon>Hyphomicrobiales</taxon>
        <taxon>Rhizobiaceae</taxon>
        <taxon>Rhizobium/Agrobacterium group</taxon>
        <taxon>Pararhizobium</taxon>
    </lineage>
</organism>
<dbReference type="PANTHER" id="PTHR30606">
    <property type="entry name" value="LIPID A BIOSYNTHESIS LAUROYL ACYLTRANSFERASE"/>
    <property type="match status" value="1"/>
</dbReference>
<keyword evidence="8" id="KW-1185">Reference proteome</keyword>
<comment type="caution">
    <text evidence="7">The sequence shown here is derived from an EMBL/GenBank/DDBJ whole genome shotgun (WGS) entry which is preliminary data.</text>
</comment>
<dbReference type="Pfam" id="PF03279">
    <property type="entry name" value="Lip_A_acyltrans"/>
    <property type="match status" value="1"/>
</dbReference>
<evidence type="ECO:0000313" key="8">
    <source>
        <dbReference type="Proteomes" id="UP001230207"/>
    </source>
</evidence>
<dbReference type="CDD" id="cd07984">
    <property type="entry name" value="LPLAT_LABLAT-like"/>
    <property type="match status" value="1"/>
</dbReference>
<proteinExistence type="predicted"/>
<accession>A0ABU0BJU6</accession>
<name>A0ABU0BJU6_9HYPH</name>
<evidence type="ECO:0000256" key="2">
    <source>
        <dbReference type="ARBA" id="ARBA00022475"/>
    </source>
</evidence>
<evidence type="ECO:0000313" key="7">
    <source>
        <dbReference type="EMBL" id="MDQ0318522.1"/>
    </source>
</evidence>
<evidence type="ECO:0000256" key="4">
    <source>
        <dbReference type="ARBA" id="ARBA00022679"/>
    </source>
</evidence>
<evidence type="ECO:0000256" key="1">
    <source>
        <dbReference type="ARBA" id="ARBA00004533"/>
    </source>
</evidence>
<dbReference type="EC" id="2.3.1.241" evidence="7"/>
<dbReference type="GO" id="GO:0008913">
    <property type="term" value="F:Kdo2-lipid IVA acyltransferase activity"/>
    <property type="evidence" value="ECO:0007669"/>
    <property type="project" value="UniProtKB-EC"/>
</dbReference>
<dbReference type="EMBL" id="JAUSVF010000001">
    <property type="protein sequence ID" value="MDQ0318522.1"/>
    <property type="molecule type" value="Genomic_DNA"/>
</dbReference>